<dbReference type="EMBL" id="MLFR01000012">
    <property type="protein sequence ID" value="ORM68954.1"/>
    <property type="molecule type" value="Genomic_DNA"/>
</dbReference>
<comment type="cofactor">
    <cofactor evidence="1">
        <name>FAD</name>
        <dbReference type="ChEBI" id="CHEBI:57692"/>
    </cofactor>
</comment>
<proteinExistence type="inferred from homology"/>
<accession>A0A1X1CX95</accession>
<dbReference type="InterPro" id="IPR038299">
    <property type="entry name" value="DAO_C_sf"/>
</dbReference>
<dbReference type="Gene3D" id="3.30.9.10">
    <property type="entry name" value="D-Amino Acid Oxidase, subunit A, domain 2"/>
    <property type="match status" value="2"/>
</dbReference>
<organism evidence="8 9">
    <name type="scientific">Pantoea rwandensis</name>
    <dbReference type="NCBI Taxonomy" id="1076550"/>
    <lineage>
        <taxon>Bacteria</taxon>
        <taxon>Pseudomonadati</taxon>
        <taxon>Pseudomonadota</taxon>
        <taxon>Gammaproteobacteria</taxon>
        <taxon>Enterobacterales</taxon>
        <taxon>Erwiniaceae</taxon>
        <taxon>Pantoea</taxon>
    </lineage>
</organism>
<gene>
    <name evidence="8" type="ORF">HA51_13315</name>
</gene>
<keyword evidence="4" id="KW-0274">FAD</keyword>
<comment type="caution">
    <text evidence="8">The sequence shown here is derived from an EMBL/GenBank/DDBJ whole genome shotgun (WGS) entry which is preliminary data.</text>
</comment>
<dbReference type="GO" id="GO:0046168">
    <property type="term" value="P:glycerol-3-phosphate catabolic process"/>
    <property type="evidence" value="ECO:0007669"/>
    <property type="project" value="TreeGrafter"/>
</dbReference>
<reference evidence="8 9" key="1">
    <citation type="journal article" date="2017" name="Antonie Van Leeuwenhoek">
        <title>Phylogenomic resolution of the bacterial genus Pantoea and its relationship with Erwinia and Tatumella.</title>
        <authorList>
            <person name="Palmer M."/>
            <person name="Steenkamp E.T."/>
            <person name="Coetzee M.P."/>
            <person name="Chan W.Y."/>
            <person name="van Zyl E."/>
            <person name="De Maayer P."/>
            <person name="Coutinho T.A."/>
            <person name="Blom J."/>
            <person name="Smits T.H."/>
            <person name="Duffy B."/>
            <person name="Venter S.N."/>
        </authorList>
    </citation>
    <scope>NUCLEOTIDE SEQUENCE [LARGE SCALE GENOMIC DNA]</scope>
    <source>
        <strain evidence="8 9">LMG 26275</strain>
    </source>
</reference>
<dbReference type="InterPro" id="IPR000447">
    <property type="entry name" value="G3P_DH_FAD-dep"/>
</dbReference>
<dbReference type="STRING" id="1076550.LH22_12720"/>
<evidence type="ECO:0000313" key="9">
    <source>
        <dbReference type="Proteomes" id="UP000193558"/>
    </source>
</evidence>
<dbReference type="AlphaFoldDB" id="A0A1X1CX95"/>
<feature type="domain" description="FAD dependent oxidoreductase" evidence="6">
    <location>
        <begin position="22"/>
        <end position="372"/>
    </location>
</feature>
<dbReference type="OrthoDB" id="9766796at2"/>
<dbReference type="PANTHER" id="PTHR11985">
    <property type="entry name" value="GLYCEROL-3-PHOSPHATE DEHYDROGENASE"/>
    <property type="match status" value="1"/>
</dbReference>
<dbReference type="PRINTS" id="PR01001">
    <property type="entry name" value="FADG3PDH"/>
</dbReference>
<evidence type="ECO:0000256" key="1">
    <source>
        <dbReference type="ARBA" id="ARBA00001974"/>
    </source>
</evidence>
<dbReference type="Proteomes" id="UP000193558">
    <property type="component" value="Unassembled WGS sequence"/>
</dbReference>
<protein>
    <submittedName>
        <fullName evidence="8">Glycerol-3-phosphate dehydrogenase</fullName>
    </submittedName>
</protein>
<evidence type="ECO:0000256" key="2">
    <source>
        <dbReference type="ARBA" id="ARBA00007330"/>
    </source>
</evidence>
<evidence type="ECO:0000259" key="6">
    <source>
        <dbReference type="Pfam" id="PF01266"/>
    </source>
</evidence>
<dbReference type="RefSeq" id="WP_084934996.1">
    <property type="nucleotide sequence ID" value="NZ_MLFR01000012.1"/>
</dbReference>
<evidence type="ECO:0000256" key="5">
    <source>
        <dbReference type="ARBA" id="ARBA00023002"/>
    </source>
</evidence>
<dbReference type="Pfam" id="PF01266">
    <property type="entry name" value="DAO"/>
    <property type="match status" value="1"/>
</dbReference>
<dbReference type="GO" id="GO:0004368">
    <property type="term" value="F:glycerol-3-phosphate dehydrogenase (quinone) activity"/>
    <property type="evidence" value="ECO:0007669"/>
    <property type="project" value="InterPro"/>
</dbReference>
<dbReference type="InterPro" id="IPR036188">
    <property type="entry name" value="FAD/NAD-bd_sf"/>
</dbReference>
<dbReference type="SUPFAM" id="SSF51905">
    <property type="entry name" value="FAD/NAD(P)-binding domain"/>
    <property type="match status" value="1"/>
</dbReference>
<evidence type="ECO:0000259" key="7">
    <source>
        <dbReference type="Pfam" id="PF16901"/>
    </source>
</evidence>
<dbReference type="InterPro" id="IPR031656">
    <property type="entry name" value="DAO_C"/>
</dbReference>
<evidence type="ECO:0000256" key="4">
    <source>
        <dbReference type="ARBA" id="ARBA00022827"/>
    </source>
</evidence>
<dbReference type="PANTHER" id="PTHR11985:SF15">
    <property type="entry name" value="GLYCEROL-3-PHOSPHATE DEHYDROGENASE, MITOCHONDRIAL"/>
    <property type="match status" value="1"/>
</dbReference>
<dbReference type="Pfam" id="PF16901">
    <property type="entry name" value="DAO_C"/>
    <property type="match status" value="1"/>
</dbReference>
<keyword evidence="5" id="KW-0560">Oxidoreductase</keyword>
<evidence type="ECO:0000313" key="8">
    <source>
        <dbReference type="EMBL" id="ORM68954.1"/>
    </source>
</evidence>
<evidence type="ECO:0000256" key="3">
    <source>
        <dbReference type="ARBA" id="ARBA00022630"/>
    </source>
</evidence>
<feature type="domain" description="Alpha-glycerophosphate oxidase C-terminal" evidence="7">
    <location>
        <begin position="426"/>
        <end position="548"/>
    </location>
</feature>
<name>A0A1X1CX95_9GAMM</name>
<comment type="similarity">
    <text evidence="2">Belongs to the FAD-dependent glycerol-3-phosphate dehydrogenase family.</text>
</comment>
<keyword evidence="3" id="KW-0285">Flavoprotein</keyword>
<dbReference type="InterPro" id="IPR006076">
    <property type="entry name" value="FAD-dep_OxRdtase"/>
</dbReference>
<sequence length="584" mass="65468">MENNATREQRLSALRQRTTTPVLIVGGGINGISTFRELALQGIPVIMVEKGDWCQAASGALSRMVHGGLRYLETGEFTLVKESVTERDRLLKNASHYVFPLRTTVPIDNLGGGLINATRRFLRLSDKPTRRGALLIKTGLSLYDIYTRQYGSMPKHQVRAEAATRDRWPGFAPWVKYSASYYDAWISAPERLGYELIEDAESACPDALALNYMQLVSADGESVTLQDALSGEHFTLQPHVLVNAGGAWIDQLNQRLAPTEKSAKLIGGTKGSHLILDHPELLQMLDGEMVYFENQEGRVCIMFPWFSKVLLGSTDIRVEDPDSVVCEEDEKAYILESLRFVFPDVVVTESAILYTFCGVRPLPASDAKVNGQISRNHSLILLPPDAAHAYSLLCLVGGKWTTFRQFGEEAADRVLRLIGEKRRLSSDNLPIGGGRDFPKPSEQTRRLNQLAQQYALPLARVTQLVKRYGSRALPILQEIQQQGEQPLQHHQAYSALELRYLIEHEQVRQLEDLLVRRTSLAICGELTPLLIEEISHLLATALAWSDLQRVQHLQRSCASLARWHGLKDLDPTVFQEEVHHASHQ</sequence>
<dbReference type="Gene3D" id="1.10.8.870">
    <property type="entry name" value="Alpha-glycerophosphate oxidase, cap domain"/>
    <property type="match status" value="1"/>
</dbReference>
<dbReference type="Gene3D" id="3.50.50.60">
    <property type="entry name" value="FAD/NAD(P)-binding domain"/>
    <property type="match status" value="2"/>
</dbReference>